<dbReference type="PANTHER" id="PTHR30346:SF28">
    <property type="entry name" value="HTH-TYPE TRANSCRIPTIONAL REGULATOR CYNR"/>
    <property type="match status" value="1"/>
</dbReference>
<dbReference type="PRINTS" id="PR00039">
    <property type="entry name" value="HTHLYSR"/>
</dbReference>
<dbReference type="InterPro" id="IPR005119">
    <property type="entry name" value="LysR_subst-bd"/>
</dbReference>
<reference evidence="6 7" key="1">
    <citation type="journal article" date="2005" name="BMC Genomics">
        <title>Bacterial genome adaptation to niches: divergence of the potential virulence genes in three Burkholderia species of different survival strategies.</title>
        <authorList>
            <person name="Kim H.S."/>
            <person name="Schell M.A."/>
            <person name="Yu Y."/>
            <person name="Ulrich R.L."/>
            <person name="Sarria S.H."/>
            <person name="Nierman W.C."/>
            <person name="DeShazer D."/>
        </authorList>
    </citation>
    <scope>NUCLEOTIDE SEQUENCE [LARGE SCALE GENOMIC DNA]</scope>
    <source>
        <strain evidence="7">ATCC 700388 / DSM 13276 / CCUG 48851 / CIP 106301 / E264</strain>
    </source>
</reference>
<dbReference type="InterPro" id="IPR036388">
    <property type="entry name" value="WH-like_DNA-bd_sf"/>
</dbReference>
<dbReference type="InterPro" id="IPR036390">
    <property type="entry name" value="WH_DNA-bd_sf"/>
</dbReference>
<dbReference type="NCBIfam" id="NF008416">
    <property type="entry name" value="PRK11242.1"/>
    <property type="match status" value="1"/>
</dbReference>
<dbReference type="SUPFAM" id="SSF46785">
    <property type="entry name" value="Winged helix' DNA-binding domain"/>
    <property type="match status" value="1"/>
</dbReference>
<dbReference type="Pfam" id="PF03466">
    <property type="entry name" value="LysR_substrate"/>
    <property type="match status" value="1"/>
</dbReference>
<accession>Q2SZA2</accession>
<evidence type="ECO:0000313" key="6">
    <source>
        <dbReference type="EMBL" id="ABC39165.1"/>
    </source>
</evidence>
<keyword evidence="2" id="KW-0805">Transcription regulation</keyword>
<evidence type="ECO:0000256" key="3">
    <source>
        <dbReference type="ARBA" id="ARBA00023125"/>
    </source>
</evidence>
<dbReference type="GO" id="GO:0003677">
    <property type="term" value="F:DNA binding"/>
    <property type="evidence" value="ECO:0007669"/>
    <property type="project" value="UniProtKB-KW"/>
</dbReference>
<dbReference type="Gene3D" id="1.10.10.10">
    <property type="entry name" value="Winged helix-like DNA-binding domain superfamily/Winged helix DNA-binding domain"/>
    <property type="match status" value="1"/>
</dbReference>
<evidence type="ECO:0000313" key="7">
    <source>
        <dbReference type="Proteomes" id="UP000001930"/>
    </source>
</evidence>
<dbReference type="GO" id="GO:0003700">
    <property type="term" value="F:DNA-binding transcription factor activity"/>
    <property type="evidence" value="ECO:0007669"/>
    <property type="project" value="InterPro"/>
</dbReference>
<dbReference type="PROSITE" id="PS50931">
    <property type="entry name" value="HTH_LYSR"/>
    <property type="match status" value="1"/>
</dbReference>
<dbReference type="Proteomes" id="UP000001930">
    <property type="component" value="Chromosome I"/>
</dbReference>
<evidence type="ECO:0000256" key="2">
    <source>
        <dbReference type="ARBA" id="ARBA00023015"/>
    </source>
</evidence>
<evidence type="ECO:0000256" key="4">
    <source>
        <dbReference type="ARBA" id="ARBA00023163"/>
    </source>
</evidence>
<dbReference type="SUPFAM" id="SSF53850">
    <property type="entry name" value="Periplasmic binding protein-like II"/>
    <property type="match status" value="1"/>
</dbReference>
<dbReference type="AlphaFoldDB" id="Q2SZA2"/>
<organism evidence="6 7">
    <name type="scientific">Burkholderia thailandensis (strain ATCC 700388 / DSM 13276 / CCUG 48851 / CIP 106301 / E264)</name>
    <dbReference type="NCBI Taxonomy" id="271848"/>
    <lineage>
        <taxon>Bacteria</taxon>
        <taxon>Pseudomonadati</taxon>
        <taxon>Pseudomonadota</taxon>
        <taxon>Betaproteobacteria</taxon>
        <taxon>Burkholderiales</taxon>
        <taxon>Burkholderiaceae</taxon>
        <taxon>Burkholderia</taxon>
        <taxon>pseudomallei group</taxon>
    </lineage>
</organism>
<dbReference type="KEGG" id="bte:BTH_I1200"/>
<protein>
    <submittedName>
        <fullName evidence="6">Transcriptional regulator, LysR family</fullName>
    </submittedName>
</protein>
<gene>
    <name evidence="6" type="ordered locus">BTH_I1200</name>
</gene>
<dbReference type="EMBL" id="CP000086">
    <property type="protein sequence ID" value="ABC39165.1"/>
    <property type="molecule type" value="Genomic_DNA"/>
</dbReference>
<proteinExistence type="inferred from homology"/>
<dbReference type="GO" id="GO:0032993">
    <property type="term" value="C:protein-DNA complex"/>
    <property type="evidence" value="ECO:0007669"/>
    <property type="project" value="TreeGrafter"/>
</dbReference>
<dbReference type="Pfam" id="PF00126">
    <property type="entry name" value="HTH_1"/>
    <property type="match status" value="1"/>
</dbReference>
<keyword evidence="7" id="KW-1185">Reference proteome</keyword>
<comment type="similarity">
    <text evidence="1">Belongs to the LysR transcriptional regulatory family.</text>
</comment>
<keyword evidence="4" id="KW-0804">Transcription</keyword>
<name>Q2SZA2_BURTA</name>
<evidence type="ECO:0000259" key="5">
    <source>
        <dbReference type="PROSITE" id="PS50931"/>
    </source>
</evidence>
<sequence>MRQTIHSVQDRFIIVRIGNANILDTMLLRHIRYFLAVAEQGNFTRAAESLHVSQPTLSQQIRQLEGALGVQLFDRSARAVRLTEFGAAYARHARAALQQLEAGRRAVHDVENLQSGSLRLAMTPTFSAYLIGWLIDGFNARYPNLKLTIREMPQEQIEPLLADDELDVGIAFDAMQSPEIEATPLWVETLALVVGRGHRHARRRKPLSPEAAADEPLILLSRAFATRSKVDEYFRSNGVTPHVAIEVNSISTMLEMVRGGRVATVLPSAIAERRDDLCAIRLEPPLPHRTAALLMRKGGYRSAAMRAFVDHVLARRHEIGNRGGARARGSMPSSGE</sequence>
<dbReference type="FunFam" id="1.10.10.10:FF:000001">
    <property type="entry name" value="LysR family transcriptional regulator"/>
    <property type="match status" value="1"/>
</dbReference>
<dbReference type="HOGENOM" id="CLU_039613_6_0_4"/>
<evidence type="ECO:0000256" key="1">
    <source>
        <dbReference type="ARBA" id="ARBA00009437"/>
    </source>
</evidence>
<dbReference type="InterPro" id="IPR000847">
    <property type="entry name" value="LysR_HTH_N"/>
</dbReference>
<dbReference type="PANTHER" id="PTHR30346">
    <property type="entry name" value="TRANSCRIPTIONAL DUAL REGULATOR HCAR-RELATED"/>
    <property type="match status" value="1"/>
</dbReference>
<keyword evidence="3" id="KW-0238">DNA-binding</keyword>
<dbReference type="Gene3D" id="3.40.190.290">
    <property type="match status" value="1"/>
</dbReference>
<feature type="domain" description="HTH lysR-type" evidence="5">
    <location>
        <begin position="26"/>
        <end position="83"/>
    </location>
</feature>